<comment type="caution">
    <text evidence="1">The sequence shown here is derived from an EMBL/GenBank/DDBJ whole genome shotgun (WGS) entry which is preliminary data.</text>
</comment>
<gene>
    <name evidence="1" type="ORF">RPERSI_LOCUS13157</name>
</gene>
<accession>A0ACA9Q7T1</accession>
<keyword evidence="2" id="KW-1185">Reference proteome</keyword>
<feature type="non-terminal residue" evidence="1">
    <location>
        <position position="128"/>
    </location>
</feature>
<sequence>MLHMSDRQLQIKDINNILEIFMEEYSNSTHKNSINILEKEINKLLELLQTIELDQSVTNSIAYKLISLFQNAQHCFNNRKYLLADCGYQLTSTTIVPYRQPYVNIWNESLNEIEHKSNLNDLNDLIDD</sequence>
<name>A0ACA9Q7T1_9GLOM</name>
<evidence type="ECO:0000313" key="1">
    <source>
        <dbReference type="EMBL" id="CAG8741027.1"/>
    </source>
</evidence>
<evidence type="ECO:0000313" key="2">
    <source>
        <dbReference type="Proteomes" id="UP000789920"/>
    </source>
</evidence>
<reference evidence="1" key="1">
    <citation type="submission" date="2021-06" db="EMBL/GenBank/DDBJ databases">
        <authorList>
            <person name="Kallberg Y."/>
            <person name="Tangrot J."/>
            <person name="Rosling A."/>
        </authorList>
    </citation>
    <scope>NUCLEOTIDE SEQUENCE</scope>
    <source>
        <strain evidence="1">MA461A</strain>
    </source>
</reference>
<dbReference type="EMBL" id="CAJVQC010028893">
    <property type="protein sequence ID" value="CAG8741027.1"/>
    <property type="molecule type" value="Genomic_DNA"/>
</dbReference>
<protein>
    <submittedName>
        <fullName evidence="1">28855_t:CDS:1</fullName>
    </submittedName>
</protein>
<dbReference type="Proteomes" id="UP000789920">
    <property type="component" value="Unassembled WGS sequence"/>
</dbReference>
<proteinExistence type="predicted"/>
<organism evidence="1 2">
    <name type="scientific">Racocetra persica</name>
    <dbReference type="NCBI Taxonomy" id="160502"/>
    <lineage>
        <taxon>Eukaryota</taxon>
        <taxon>Fungi</taxon>
        <taxon>Fungi incertae sedis</taxon>
        <taxon>Mucoromycota</taxon>
        <taxon>Glomeromycotina</taxon>
        <taxon>Glomeromycetes</taxon>
        <taxon>Diversisporales</taxon>
        <taxon>Gigasporaceae</taxon>
        <taxon>Racocetra</taxon>
    </lineage>
</organism>